<dbReference type="PANTHER" id="PTHR10791">
    <property type="entry name" value="RAG1-ACTIVATING PROTEIN 1"/>
    <property type="match status" value="1"/>
</dbReference>
<keyword evidence="9" id="KW-0677">Repeat</keyword>
<name>A0AAD5X351_9FUNG</name>
<keyword evidence="16" id="KW-1185">Reference proteome</keyword>
<accession>A0AAD5X351</accession>
<dbReference type="FunFam" id="1.20.1280.290:FF:000004">
    <property type="entry name" value="Sugar transporter SWEET"/>
    <property type="match status" value="1"/>
</dbReference>
<evidence type="ECO:0000256" key="13">
    <source>
        <dbReference type="SAM" id="MobiDB-lite"/>
    </source>
</evidence>
<feature type="transmembrane region" description="Helical" evidence="14">
    <location>
        <begin position="105"/>
        <end position="127"/>
    </location>
</feature>
<protein>
    <recommendedName>
        <fullName evidence="4">Sugar transporter SWEET1</fullName>
    </recommendedName>
</protein>
<dbReference type="Pfam" id="PF03083">
    <property type="entry name" value="MtN3_slv"/>
    <property type="match status" value="2"/>
</dbReference>
<dbReference type="GO" id="GO:0051119">
    <property type="term" value="F:sugar transmembrane transporter activity"/>
    <property type="evidence" value="ECO:0007669"/>
    <property type="project" value="InterPro"/>
</dbReference>
<keyword evidence="6" id="KW-1003">Cell membrane</keyword>
<dbReference type="InterPro" id="IPR047664">
    <property type="entry name" value="SWEET"/>
</dbReference>
<feature type="transmembrane region" description="Helical" evidence="14">
    <location>
        <begin position="139"/>
        <end position="160"/>
    </location>
</feature>
<evidence type="ECO:0000256" key="5">
    <source>
        <dbReference type="ARBA" id="ARBA00022448"/>
    </source>
</evidence>
<feature type="transmembrane region" description="Helical" evidence="14">
    <location>
        <begin position="172"/>
        <end position="193"/>
    </location>
</feature>
<keyword evidence="11" id="KW-0333">Golgi apparatus</keyword>
<keyword evidence="12 14" id="KW-0472">Membrane</keyword>
<evidence type="ECO:0000256" key="2">
    <source>
        <dbReference type="ARBA" id="ARBA00004653"/>
    </source>
</evidence>
<gene>
    <name evidence="15" type="ORF">HK097_005588</name>
</gene>
<dbReference type="EMBL" id="JADGJD010000261">
    <property type="protein sequence ID" value="KAJ3052826.1"/>
    <property type="molecule type" value="Genomic_DNA"/>
</dbReference>
<sequence length="259" mass="28180">MNCDSTTCRIALTYVVPAIGACTSFGMGVAPLFTVRKIHNAKNLGKFNPLPFVLTAANATTWMLYALMVHDYFIYIPQFFTILLGTYYTLRTISYASEEMKSRMIMAWVALAGFIHIGGLLSFVVIPDHVNNGAAVGKTVLGVFSTIVLLSLYASPLSTLYRVVVERNAASIALPLAFTSLVNGALWFVYGLAIMDHFVWVPNGAGAILAVVQLVLRFIFKARPVSDIDSISTSSTAVGSEGRLTPPLEDDQKKPEDMV</sequence>
<dbReference type="Proteomes" id="UP001212841">
    <property type="component" value="Unassembled WGS sequence"/>
</dbReference>
<comment type="subcellular location">
    <subcellularLocation>
        <location evidence="1">Cell membrane</location>
        <topology evidence="1">Multi-pass membrane protein</topology>
    </subcellularLocation>
    <subcellularLocation>
        <location evidence="2">Golgi apparatus membrane</location>
        <topology evidence="2">Multi-pass membrane protein</topology>
    </subcellularLocation>
</comment>
<dbReference type="GO" id="GO:0000139">
    <property type="term" value="C:Golgi membrane"/>
    <property type="evidence" value="ECO:0007669"/>
    <property type="project" value="UniProtKB-SubCell"/>
</dbReference>
<comment type="similarity">
    <text evidence="3">Belongs to the SWEET sugar transporter family.</text>
</comment>
<evidence type="ECO:0000256" key="10">
    <source>
        <dbReference type="ARBA" id="ARBA00022989"/>
    </source>
</evidence>
<keyword evidence="8 14" id="KW-0812">Transmembrane</keyword>
<evidence type="ECO:0000256" key="11">
    <source>
        <dbReference type="ARBA" id="ARBA00023034"/>
    </source>
</evidence>
<evidence type="ECO:0000256" key="8">
    <source>
        <dbReference type="ARBA" id="ARBA00022692"/>
    </source>
</evidence>
<evidence type="ECO:0000256" key="9">
    <source>
        <dbReference type="ARBA" id="ARBA00022737"/>
    </source>
</evidence>
<dbReference type="Gene3D" id="1.20.1280.290">
    <property type="match status" value="2"/>
</dbReference>
<evidence type="ECO:0000313" key="15">
    <source>
        <dbReference type="EMBL" id="KAJ3052826.1"/>
    </source>
</evidence>
<evidence type="ECO:0000256" key="4">
    <source>
        <dbReference type="ARBA" id="ARBA00021741"/>
    </source>
</evidence>
<evidence type="ECO:0000256" key="12">
    <source>
        <dbReference type="ARBA" id="ARBA00023136"/>
    </source>
</evidence>
<keyword evidence="7" id="KW-0762">Sugar transport</keyword>
<comment type="caution">
    <text evidence="15">The sequence shown here is derived from an EMBL/GenBank/DDBJ whole genome shotgun (WGS) entry which is preliminary data.</text>
</comment>
<evidence type="ECO:0000313" key="16">
    <source>
        <dbReference type="Proteomes" id="UP001212841"/>
    </source>
</evidence>
<keyword evidence="5" id="KW-0813">Transport</keyword>
<keyword evidence="10 14" id="KW-1133">Transmembrane helix</keyword>
<feature type="transmembrane region" description="Helical" evidence="14">
    <location>
        <begin position="199"/>
        <end position="220"/>
    </location>
</feature>
<proteinExistence type="inferred from homology"/>
<dbReference type="GO" id="GO:0005886">
    <property type="term" value="C:plasma membrane"/>
    <property type="evidence" value="ECO:0007669"/>
    <property type="project" value="UniProtKB-SubCell"/>
</dbReference>
<evidence type="ECO:0000256" key="3">
    <source>
        <dbReference type="ARBA" id="ARBA00007809"/>
    </source>
</evidence>
<evidence type="ECO:0000256" key="14">
    <source>
        <dbReference type="SAM" id="Phobius"/>
    </source>
</evidence>
<reference evidence="15" key="1">
    <citation type="submission" date="2020-05" db="EMBL/GenBank/DDBJ databases">
        <title>Phylogenomic resolution of chytrid fungi.</title>
        <authorList>
            <person name="Stajich J.E."/>
            <person name="Amses K."/>
            <person name="Simmons R."/>
            <person name="Seto K."/>
            <person name="Myers J."/>
            <person name="Bonds A."/>
            <person name="Quandt C.A."/>
            <person name="Barry K."/>
            <person name="Liu P."/>
            <person name="Grigoriev I."/>
            <person name="Longcore J.E."/>
            <person name="James T.Y."/>
        </authorList>
    </citation>
    <scope>NUCLEOTIDE SEQUENCE</scope>
    <source>
        <strain evidence="15">JEL0318</strain>
    </source>
</reference>
<evidence type="ECO:0000256" key="7">
    <source>
        <dbReference type="ARBA" id="ARBA00022597"/>
    </source>
</evidence>
<organism evidence="15 16">
    <name type="scientific">Rhizophlyctis rosea</name>
    <dbReference type="NCBI Taxonomy" id="64517"/>
    <lineage>
        <taxon>Eukaryota</taxon>
        <taxon>Fungi</taxon>
        <taxon>Fungi incertae sedis</taxon>
        <taxon>Chytridiomycota</taxon>
        <taxon>Chytridiomycota incertae sedis</taxon>
        <taxon>Chytridiomycetes</taxon>
        <taxon>Rhizophlyctidales</taxon>
        <taxon>Rhizophlyctidaceae</taxon>
        <taxon>Rhizophlyctis</taxon>
    </lineage>
</organism>
<feature type="compositionally biased region" description="Basic and acidic residues" evidence="13">
    <location>
        <begin position="250"/>
        <end position="259"/>
    </location>
</feature>
<evidence type="ECO:0000256" key="1">
    <source>
        <dbReference type="ARBA" id="ARBA00004651"/>
    </source>
</evidence>
<dbReference type="InterPro" id="IPR004316">
    <property type="entry name" value="SWEET_rpt"/>
</dbReference>
<feature type="transmembrane region" description="Helical" evidence="14">
    <location>
        <begin position="72"/>
        <end position="93"/>
    </location>
</feature>
<dbReference type="PANTHER" id="PTHR10791:SF224">
    <property type="entry name" value="SUGAR TRANSPORTER SWEET"/>
    <property type="match status" value="1"/>
</dbReference>
<feature type="region of interest" description="Disordered" evidence="13">
    <location>
        <begin position="232"/>
        <end position="259"/>
    </location>
</feature>
<feature type="transmembrane region" description="Helical" evidence="14">
    <location>
        <begin position="12"/>
        <end position="35"/>
    </location>
</feature>
<evidence type="ECO:0000256" key="6">
    <source>
        <dbReference type="ARBA" id="ARBA00022475"/>
    </source>
</evidence>
<dbReference type="AlphaFoldDB" id="A0AAD5X351"/>